<evidence type="ECO:0000313" key="1">
    <source>
        <dbReference type="EMBL" id="CEK71396.1"/>
    </source>
</evidence>
<protein>
    <submittedName>
        <fullName evidence="1">Uncharacterized protein</fullName>
    </submittedName>
</protein>
<accession>A0A0B6ZU96</accession>
<gene>
    <name evidence="1" type="primary">ORF78201</name>
    <name evidence="2" type="synonym">ORF78205</name>
</gene>
<dbReference type="EMBL" id="HACG01024531">
    <property type="protein sequence ID" value="CEK71396.1"/>
    <property type="molecule type" value="Transcribed_RNA"/>
</dbReference>
<dbReference type="AlphaFoldDB" id="A0A0B6ZU96"/>
<evidence type="ECO:0000313" key="2">
    <source>
        <dbReference type="EMBL" id="CEK71397.1"/>
    </source>
</evidence>
<organism evidence="1">
    <name type="scientific">Arion vulgaris</name>
    <dbReference type="NCBI Taxonomy" id="1028688"/>
    <lineage>
        <taxon>Eukaryota</taxon>
        <taxon>Metazoa</taxon>
        <taxon>Spiralia</taxon>
        <taxon>Lophotrochozoa</taxon>
        <taxon>Mollusca</taxon>
        <taxon>Gastropoda</taxon>
        <taxon>Heterobranchia</taxon>
        <taxon>Euthyneura</taxon>
        <taxon>Panpulmonata</taxon>
        <taxon>Eupulmonata</taxon>
        <taxon>Stylommatophora</taxon>
        <taxon>Helicina</taxon>
        <taxon>Arionoidea</taxon>
        <taxon>Arionidae</taxon>
        <taxon>Arion</taxon>
    </lineage>
</organism>
<dbReference type="EMBL" id="HACG01024532">
    <property type="protein sequence ID" value="CEK71397.1"/>
    <property type="molecule type" value="Transcribed_RNA"/>
</dbReference>
<reference evidence="1" key="1">
    <citation type="submission" date="2014-12" db="EMBL/GenBank/DDBJ databases">
        <title>Insight into the proteome of Arion vulgaris.</title>
        <authorList>
            <person name="Aradska J."/>
            <person name="Bulat T."/>
            <person name="Smidak R."/>
            <person name="Sarate P."/>
            <person name="Gangsoo J."/>
            <person name="Sialana F."/>
            <person name="Bilban M."/>
            <person name="Lubec G."/>
        </authorList>
    </citation>
    <scope>NUCLEOTIDE SEQUENCE</scope>
    <source>
        <tissue evidence="1">Skin</tissue>
    </source>
</reference>
<proteinExistence type="predicted"/>
<sequence>MKYLIEYIQNVLISTAQIIFWRSAISIQVSETCVKIDLANAVSSLIVVLHEMFLFVIEVSDDLKLLLFWGYSC</sequence>
<name>A0A0B6ZU96_9EUPU</name>